<comment type="caution">
    <text evidence="1">The sequence shown here is derived from an EMBL/GenBank/DDBJ whole genome shotgun (WGS) entry which is preliminary data.</text>
</comment>
<evidence type="ECO:0000313" key="1">
    <source>
        <dbReference type="EMBL" id="MTE25835.1"/>
    </source>
</evidence>
<protein>
    <submittedName>
        <fullName evidence="1">Uncharacterized protein</fullName>
    </submittedName>
</protein>
<gene>
    <name evidence="1" type="ORF">F1003_02720</name>
</gene>
<dbReference type="Gene3D" id="3.30.1460.30">
    <property type="entry name" value="YgaC/TfoX-N like chaperone"/>
    <property type="match status" value="1"/>
</dbReference>
<evidence type="ECO:0000313" key="2">
    <source>
        <dbReference type="Proteomes" id="UP000447545"/>
    </source>
</evidence>
<dbReference type="SUPFAM" id="SSF159894">
    <property type="entry name" value="YgaC/TfoX-N like"/>
    <property type="match status" value="1"/>
</dbReference>
<dbReference type="AlphaFoldDB" id="A0A7K1G9W2"/>
<keyword evidence="2" id="KW-1185">Reference proteome</keyword>
<sequence>MPDITIKKMFDGNGIFCNGKMFGMVDSKG</sequence>
<name>A0A7K1G9W2_9FLAO</name>
<accession>A0A7K1G9W2</accession>
<dbReference type="EMBL" id="WJYA01000002">
    <property type="protein sequence ID" value="MTE25835.1"/>
    <property type="molecule type" value="Genomic_DNA"/>
</dbReference>
<organism evidence="1 2">
    <name type="scientific">Winogradskyella ouciana</name>
    <dbReference type="NCBI Taxonomy" id="2608631"/>
    <lineage>
        <taxon>Bacteria</taxon>
        <taxon>Pseudomonadati</taxon>
        <taxon>Bacteroidota</taxon>
        <taxon>Flavobacteriia</taxon>
        <taxon>Flavobacteriales</taxon>
        <taxon>Flavobacteriaceae</taxon>
        <taxon>Winogradskyella</taxon>
    </lineage>
</organism>
<proteinExistence type="predicted"/>
<reference evidence="1 2" key="1">
    <citation type="submission" date="2019-11" db="EMBL/GenBank/DDBJ databases">
        <title>Winogradskyella ouciana sp. nov., isolated from the hadal seawater of the Mariana Trench.</title>
        <authorList>
            <person name="Liu R."/>
        </authorList>
    </citation>
    <scope>NUCLEOTIDE SEQUENCE [LARGE SCALE GENOMIC DNA]</scope>
    <source>
        <strain evidence="1 2">ZXX205</strain>
    </source>
</reference>
<dbReference type="RefSeq" id="WP_162306885.1">
    <property type="nucleotide sequence ID" value="NZ_WJYA01000002.1"/>
</dbReference>
<dbReference type="Proteomes" id="UP000447545">
    <property type="component" value="Unassembled WGS sequence"/>
</dbReference>